<feature type="region of interest" description="Disordered" evidence="1">
    <location>
        <begin position="270"/>
        <end position="353"/>
    </location>
</feature>
<keyword evidence="2" id="KW-0472">Membrane</keyword>
<feature type="compositionally biased region" description="Polar residues" evidence="1">
    <location>
        <begin position="206"/>
        <end position="217"/>
    </location>
</feature>
<evidence type="ECO:0000313" key="3">
    <source>
        <dbReference type="EMBL" id="PIK53220.1"/>
    </source>
</evidence>
<dbReference type="Proteomes" id="UP000230750">
    <property type="component" value="Unassembled WGS sequence"/>
</dbReference>
<evidence type="ECO:0000256" key="2">
    <source>
        <dbReference type="SAM" id="Phobius"/>
    </source>
</evidence>
<sequence>MDNKKEVFKELPKLPCWTVSQQMVHETNLQTSVLWVNSSTLTLLMILYLLLSLNAGKVPHVSHHVRAYLNAGEALRYSAERDGRKLAQEYKAKCRDSKRKKLQNGNHRGTRSEVYSTQSTLIDFRHLPMTTETANRPASNTRSQNLRQTNIDTPKSPTSSTDESTATHSTGDDELQNASVRKFYVRRESGTLPGDLTAPSKDLLVSSATEPDPSNHTLENRENGNEEQHKRNNQEKGEDEVINVIDGEDDAQLKVHSGSQVQREDKDIAHNFEDEDSPQPNEMDSTRSESEDYSLRDSESLGVASRQSSRLSPESTSGRGGRRRNRPKTARHERSRTDNDNTSSYSQEREERTLQNHLDGASPHEQEVMITVDNVGEQVVSALDKVSDDVDLRSEGSHDSIGDASSLIDEPSIKSLSLQDTFSGSYSLDFEEEEESSAFDTVSYHSRTRSKNGFISVPNEIVQSNSRNSGSRNSDVTTEEYVRTESVVSLR</sequence>
<keyword evidence="4" id="KW-1185">Reference proteome</keyword>
<proteinExistence type="predicted"/>
<feature type="compositionally biased region" description="Polar residues" evidence="1">
    <location>
        <begin position="130"/>
        <end position="169"/>
    </location>
</feature>
<feature type="compositionally biased region" description="Low complexity" evidence="1">
    <location>
        <begin position="464"/>
        <end position="474"/>
    </location>
</feature>
<gene>
    <name evidence="3" type="ORF">BSL78_09859</name>
</gene>
<comment type="caution">
    <text evidence="3">The sequence shown here is derived from an EMBL/GenBank/DDBJ whole genome shotgun (WGS) entry which is preliminary data.</text>
</comment>
<feature type="region of interest" description="Disordered" evidence="1">
    <location>
        <begin position="454"/>
        <end position="491"/>
    </location>
</feature>
<feature type="transmembrane region" description="Helical" evidence="2">
    <location>
        <begin position="33"/>
        <end position="51"/>
    </location>
</feature>
<feature type="compositionally biased region" description="Basic and acidic residues" evidence="1">
    <location>
        <begin position="218"/>
        <end position="236"/>
    </location>
</feature>
<organism evidence="3 4">
    <name type="scientific">Stichopus japonicus</name>
    <name type="common">Sea cucumber</name>
    <dbReference type="NCBI Taxonomy" id="307972"/>
    <lineage>
        <taxon>Eukaryota</taxon>
        <taxon>Metazoa</taxon>
        <taxon>Echinodermata</taxon>
        <taxon>Eleutherozoa</taxon>
        <taxon>Echinozoa</taxon>
        <taxon>Holothuroidea</taxon>
        <taxon>Aspidochirotacea</taxon>
        <taxon>Aspidochirotida</taxon>
        <taxon>Stichopodidae</taxon>
        <taxon>Apostichopus</taxon>
    </lineage>
</organism>
<dbReference type="AlphaFoldDB" id="A0A2G8KZ87"/>
<feature type="compositionally biased region" description="Basic and acidic residues" evidence="1">
    <location>
        <begin position="330"/>
        <end position="339"/>
    </location>
</feature>
<feature type="compositionally biased region" description="Polar residues" evidence="1">
    <location>
        <begin position="305"/>
        <end position="317"/>
    </location>
</feature>
<feature type="region of interest" description="Disordered" evidence="1">
    <location>
        <begin position="90"/>
        <end position="179"/>
    </location>
</feature>
<dbReference type="EMBL" id="MRZV01000295">
    <property type="protein sequence ID" value="PIK53220.1"/>
    <property type="molecule type" value="Genomic_DNA"/>
</dbReference>
<feature type="compositionally biased region" description="Basic and acidic residues" evidence="1">
    <location>
        <begin position="284"/>
        <end position="299"/>
    </location>
</feature>
<evidence type="ECO:0000256" key="1">
    <source>
        <dbReference type="SAM" id="MobiDB-lite"/>
    </source>
</evidence>
<feature type="compositionally biased region" description="Basic residues" evidence="1">
    <location>
        <begin position="320"/>
        <end position="329"/>
    </location>
</feature>
<evidence type="ECO:0000313" key="4">
    <source>
        <dbReference type="Proteomes" id="UP000230750"/>
    </source>
</evidence>
<name>A0A2G8KZ87_STIJA</name>
<keyword evidence="2" id="KW-0812">Transmembrane</keyword>
<accession>A0A2G8KZ87</accession>
<feature type="compositionally biased region" description="Polar residues" evidence="1">
    <location>
        <begin position="103"/>
        <end position="121"/>
    </location>
</feature>
<protein>
    <submittedName>
        <fullName evidence="3">Uncharacterized protein</fullName>
    </submittedName>
</protein>
<reference evidence="3 4" key="1">
    <citation type="journal article" date="2017" name="PLoS Biol.">
        <title>The sea cucumber genome provides insights into morphological evolution and visceral regeneration.</title>
        <authorList>
            <person name="Zhang X."/>
            <person name="Sun L."/>
            <person name="Yuan J."/>
            <person name="Sun Y."/>
            <person name="Gao Y."/>
            <person name="Zhang L."/>
            <person name="Li S."/>
            <person name="Dai H."/>
            <person name="Hamel J.F."/>
            <person name="Liu C."/>
            <person name="Yu Y."/>
            <person name="Liu S."/>
            <person name="Lin W."/>
            <person name="Guo K."/>
            <person name="Jin S."/>
            <person name="Xu P."/>
            <person name="Storey K.B."/>
            <person name="Huan P."/>
            <person name="Zhang T."/>
            <person name="Zhou Y."/>
            <person name="Zhang J."/>
            <person name="Lin C."/>
            <person name="Li X."/>
            <person name="Xing L."/>
            <person name="Huo D."/>
            <person name="Sun M."/>
            <person name="Wang L."/>
            <person name="Mercier A."/>
            <person name="Li F."/>
            <person name="Yang H."/>
            <person name="Xiang J."/>
        </authorList>
    </citation>
    <scope>NUCLEOTIDE SEQUENCE [LARGE SCALE GENOMIC DNA]</scope>
    <source>
        <strain evidence="3">Shaxun</strain>
        <tissue evidence="3">Muscle</tissue>
    </source>
</reference>
<keyword evidence="2" id="KW-1133">Transmembrane helix</keyword>
<feature type="region of interest" description="Disordered" evidence="1">
    <location>
        <begin position="205"/>
        <end position="238"/>
    </location>
</feature>